<dbReference type="GO" id="GO:0005886">
    <property type="term" value="C:plasma membrane"/>
    <property type="evidence" value="ECO:0007669"/>
    <property type="project" value="UniProtKB-SubCell"/>
</dbReference>
<dbReference type="Pfam" id="PF02653">
    <property type="entry name" value="BPD_transp_2"/>
    <property type="match status" value="1"/>
</dbReference>
<feature type="transmembrane region" description="Helical" evidence="8">
    <location>
        <begin position="38"/>
        <end position="59"/>
    </location>
</feature>
<keyword evidence="5 8" id="KW-0812">Transmembrane</keyword>
<dbReference type="Proteomes" id="UP000240542">
    <property type="component" value="Unassembled WGS sequence"/>
</dbReference>
<dbReference type="OrthoDB" id="3468954at2"/>
<sequence>MSARTRRGLIALAPVVLLLVLLAAFTLMDPRIATPVNLRNIVLQAVPVALLALSAYVVLVTAGIDLSAGYAVGLAGVVMAGLLTGGSGLPAALLGGLAAAAAVGLVNGVLIGLAGLPPFVATLGTMTIVQGLTMFAAPQGLMVVDDPFLTWLGQGTIAGLPVPVLAVAAVSAAVWFLMRRTRFGLRTYAYGSDQAASRLTGVRTGPQMVAVYLLAGVLVFGSALLLVAQVPLVQPNMGGIPLLLDAIAAAVLGGTSIFGGRGSVGGVLVGVLIIGLVTNALQILGVDPSAIDLFKGLIIVAALVLDVGLRTLHTRAVKAAA</sequence>
<dbReference type="RefSeq" id="WP_106586137.1">
    <property type="nucleotide sequence ID" value="NZ_PYGA01000025.1"/>
</dbReference>
<keyword evidence="7 8" id="KW-0472">Membrane</keyword>
<dbReference type="AlphaFoldDB" id="A0A2P8CXI0"/>
<dbReference type="PANTHER" id="PTHR32196">
    <property type="entry name" value="ABC TRANSPORTER PERMEASE PROTEIN YPHD-RELATED-RELATED"/>
    <property type="match status" value="1"/>
</dbReference>
<dbReference type="EMBL" id="PYGA01000025">
    <property type="protein sequence ID" value="PSK89693.1"/>
    <property type="molecule type" value="Genomic_DNA"/>
</dbReference>
<keyword evidence="2" id="KW-0813">Transport</keyword>
<evidence type="ECO:0000313" key="10">
    <source>
        <dbReference type="Proteomes" id="UP000240542"/>
    </source>
</evidence>
<dbReference type="CDD" id="cd06579">
    <property type="entry name" value="TM_PBP1_transp_AraH_like"/>
    <property type="match status" value="1"/>
</dbReference>
<dbReference type="InterPro" id="IPR001851">
    <property type="entry name" value="ABC_transp_permease"/>
</dbReference>
<keyword evidence="4" id="KW-0997">Cell inner membrane</keyword>
<evidence type="ECO:0000313" key="9">
    <source>
        <dbReference type="EMBL" id="PSK89693.1"/>
    </source>
</evidence>
<feature type="transmembrane region" description="Helical" evidence="8">
    <location>
        <begin position="157"/>
        <end position="178"/>
    </location>
</feature>
<gene>
    <name evidence="9" type="ORF">CLV63_12587</name>
</gene>
<evidence type="ECO:0000256" key="2">
    <source>
        <dbReference type="ARBA" id="ARBA00022448"/>
    </source>
</evidence>
<feature type="transmembrane region" description="Helical" evidence="8">
    <location>
        <begin position="209"/>
        <end position="228"/>
    </location>
</feature>
<accession>A0A2P8CXI0</accession>
<name>A0A2P8CXI0_9ACTN</name>
<evidence type="ECO:0000256" key="3">
    <source>
        <dbReference type="ARBA" id="ARBA00022475"/>
    </source>
</evidence>
<feature type="transmembrane region" description="Helical" evidence="8">
    <location>
        <begin position="290"/>
        <end position="309"/>
    </location>
</feature>
<organism evidence="9 10">
    <name type="scientific">Murinocardiopsis flavida</name>
    <dbReference type="NCBI Taxonomy" id="645275"/>
    <lineage>
        <taxon>Bacteria</taxon>
        <taxon>Bacillati</taxon>
        <taxon>Actinomycetota</taxon>
        <taxon>Actinomycetes</taxon>
        <taxon>Streptosporangiales</taxon>
        <taxon>Nocardiopsidaceae</taxon>
        <taxon>Murinocardiopsis</taxon>
    </lineage>
</organism>
<feature type="transmembrane region" description="Helical" evidence="8">
    <location>
        <begin position="91"/>
        <end position="112"/>
    </location>
</feature>
<feature type="transmembrane region" description="Helical" evidence="8">
    <location>
        <begin position="240"/>
        <end position="259"/>
    </location>
</feature>
<feature type="transmembrane region" description="Helical" evidence="8">
    <location>
        <begin position="119"/>
        <end position="137"/>
    </location>
</feature>
<evidence type="ECO:0000256" key="4">
    <source>
        <dbReference type="ARBA" id="ARBA00022519"/>
    </source>
</evidence>
<evidence type="ECO:0000256" key="7">
    <source>
        <dbReference type="ARBA" id="ARBA00023136"/>
    </source>
</evidence>
<comment type="caution">
    <text evidence="9">The sequence shown here is derived from an EMBL/GenBank/DDBJ whole genome shotgun (WGS) entry which is preliminary data.</text>
</comment>
<proteinExistence type="predicted"/>
<feature type="transmembrane region" description="Helical" evidence="8">
    <location>
        <begin position="66"/>
        <end position="85"/>
    </location>
</feature>
<evidence type="ECO:0000256" key="8">
    <source>
        <dbReference type="SAM" id="Phobius"/>
    </source>
</evidence>
<dbReference type="PANTHER" id="PTHR32196:SF21">
    <property type="entry name" value="ABC TRANSPORTER PERMEASE PROTEIN YPHD-RELATED"/>
    <property type="match status" value="1"/>
</dbReference>
<keyword evidence="10" id="KW-1185">Reference proteome</keyword>
<protein>
    <submittedName>
        <fullName evidence="9">Monosaccharide ABC transporter membrane protein (CUT2 family)</fullName>
    </submittedName>
</protein>
<keyword evidence="6 8" id="KW-1133">Transmembrane helix</keyword>
<evidence type="ECO:0000256" key="1">
    <source>
        <dbReference type="ARBA" id="ARBA00004651"/>
    </source>
</evidence>
<keyword evidence="3" id="KW-1003">Cell membrane</keyword>
<feature type="transmembrane region" description="Helical" evidence="8">
    <location>
        <begin position="266"/>
        <end position="284"/>
    </location>
</feature>
<evidence type="ECO:0000256" key="5">
    <source>
        <dbReference type="ARBA" id="ARBA00022692"/>
    </source>
</evidence>
<dbReference type="GO" id="GO:0022857">
    <property type="term" value="F:transmembrane transporter activity"/>
    <property type="evidence" value="ECO:0007669"/>
    <property type="project" value="InterPro"/>
</dbReference>
<reference evidence="9 10" key="1">
    <citation type="submission" date="2018-03" db="EMBL/GenBank/DDBJ databases">
        <title>Genomic Encyclopedia of Archaeal and Bacterial Type Strains, Phase II (KMG-II): from individual species to whole genera.</title>
        <authorList>
            <person name="Goeker M."/>
        </authorList>
    </citation>
    <scope>NUCLEOTIDE SEQUENCE [LARGE SCALE GENOMIC DNA]</scope>
    <source>
        <strain evidence="9 10">DSM 45312</strain>
    </source>
</reference>
<evidence type="ECO:0000256" key="6">
    <source>
        <dbReference type="ARBA" id="ARBA00022989"/>
    </source>
</evidence>
<comment type="subcellular location">
    <subcellularLocation>
        <location evidence="1">Cell membrane</location>
        <topology evidence="1">Multi-pass membrane protein</topology>
    </subcellularLocation>
</comment>